<dbReference type="PIRSF" id="PIRSF000138">
    <property type="entry name" value="Al-hdrx_acd_dh"/>
    <property type="match status" value="1"/>
</dbReference>
<dbReference type="STRING" id="266779.Meso_2401"/>
<feature type="binding site" evidence="7">
    <location>
        <position position="177"/>
    </location>
    <ligand>
        <name>glyoxylate</name>
        <dbReference type="ChEBI" id="CHEBI:36655"/>
    </ligand>
</feature>
<dbReference type="InterPro" id="IPR000262">
    <property type="entry name" value="FMN-dep_DH"/>
</dbReference>
<dbReference type="InterPro" id="IPR037396">
    <property type="entry name" value="FMN_HAD"/>
</dbReference>
<evidence type="ECO:0000256" key="1">
    <source>
        <dbReference type="ARBA" id="ARBA00001917"/>
    </source>
</evidence>
<name>Q11FN9_CHESB</name>
<dbReference type="SUPFAM" id="SSF51395">
    <property type="entry name" value="FMN-linked oxidoreductases"/>
    <property type="match status" value="1"/>
</dbReference>
<dbReference type="FunFam" id="3.20.20.70:FF:000029">
    <property type="entry name" value="L-lactate dehydrogenase"/>
    <property type="match status" value="1"/>
</dbReference>
<evidence type="ECO:0000256" key="2">
    <source>
        <dbReference type="ARBA" id="ARBA00022630"/>
    </source>
</evidence>
<feature type="domain" description="FMN hydroxy acid dehydrogenase" evidence="8">
    <location>
        <begin position="9"/>
        <end position="391"/>
    </location>
</feature>
<feature type="binding site" evidence="7">
    <location>
        <begin position="340"/>
        <end position="341"/>
    </location>
    <ligand>
        <name>FMN</name>
        <dbReference type="ChEBI" id="CHEBI:58210"/>
    </ligand>
</feature>
<dbReference type="InterPro" id="IPR012133">
    <property type="entry name" value="Alpha-hydoxy_acid_DH_FMN"/>
</dbReference>
<keyword evidence="4" id="KW-0560">Oxidoreductase</keyword>
<accession>Q11FN9</accession>
<feature type="binding site" evidence="7">
    <location>
        <position position="140"/>
    </location>
    <ligand>
        <name>FMN</name>
        <dbReference type="ChEBI" id="CHEBI:58210"/>
    </ligand>
</feature>
<organism evidence="9">
    <name type="scientific">Chelativorans sp. (strain BNC1)</name>
    <dbReference type="NCBI Taxonomy" id="266779"/>
    <lineage>
        <taxon>Bacteria</taxon>
        <taxon>Pseudomonadati</taxon>
        <taxon>Pseudomonadota</taxon>
        <taxon>Alphaproteobacteria</taxon>
        <taxon>Hyphomicrobiales</taxon>
        <taxon>Phyllobacteriaceae</taxon>
        <taxon>Chelativorans</taxon>
    </lineage>
</organism>
<feature type="binding site" evidence="7">
    <location>
        <position position="284"/>
    </location>
    <ligand>
        <name>FMN</name>
        <dbReference type="ChEBI" id="CHEBI:58210"/>
    </ligand>
</feature>
<proteinExistence type="inferred from homology"/>
<dbReference type="Pfam" id="PF01070">
    <property type="entry name" value="FMN_dh"/>
    <property type="match status" value="1"/>
</dbReference>
<dbReference type="InterPro" id="IPR008259">
    <property type="entry name" value="FMN_hydac_DH_AS"/>
</dbReference>
<protein>
    <submittedName>
        <fullName evidence="9">FMN-dependent alpha-hydroxy acid dehydrogenase</fullName>
    </submittedName>
</protein>
<dbReference type="HOGENOM" id="CLU_020639_0_0_5"/>
<dbReference type="KEGG" id="mes:Meso_2401"/>
<dbReference type="GO" id="GO:0010181">
    <property type="term" value="F:FMN binding"/>
    <property type="evidence" value="ECO:0007669"/>
    <property type="project" value="InterPro"/>
</dbReference>
<dbReference type="PROSITE" id="PS51349">
    <property type="entry name" value="FMN_HYDROXY_ACID_DH_2"/>
    <property type="match status" value="1"/>
</dbReference>
<evidence type="ECO:0000256" key="6">
    <source>
        <dbReference type="PIRSR" id="PIRSR000138-1"/>
    </source>
</evidence>
<feature type="binding site" evidence="7">
    <location>
        <position position="168"/>
    </location>
    <ligand>
        <name>FMN</name>
        <dbReference type="ChEBI" id="CHEBI:58210"/>
    </ligand>
</feature>
<feature type="binding site" evidence="7">
    <location>
        <position position="262"/>
    </location>
    <ligand>
        <name>FMN</name>
        <dbReference type="ChEBI" id="CHEBI:58210"/>
    </ligand>
</feature>
<dbReference type="PANTHER" id="PTHR10578">
    <property type="entry name" value="S -2-HYDROXY-ACID OXIDASE-RELATED"/>
    <property type="match status" value="1"/>
</dbReference>
<feature type="binding site" evidence="7">
    <location>
        <position position="286"/>
    </location>
    <ligand>
        <name>glyoxylate</name>
        <dbReference type="ChEBI" id="CHEBI:36655"/>
    </ligand>
</feature>
<feature type="binding site" evidence="7">
    <location>
        <position position="289"/>
    </location>
    <ligand>
        <name>glyoxylate</name>
        <dbReference type="ChEBI" id="CHEBI:36655"/>
    </ligand>
</feature>
<feature type="binding site" evidence="7">
    <location>
        <begin position="88"/>
        <end position="90"/>
    </location>
    <ligand>
        <name>FMN</name>
        <dbReference type="ChEBI" id="CHEBI:58210"/>
    </ligand>
</feature>
<dbReference type="PROSITE" id="PS00557">
    <property type="entry name" value="FMN_HYDROXY_ACID_DH_1"/>
    <property type="match status" value="1"/>
</dbReference>
<evidence type="ECO:0000259" key="8">
    <source>
        <dbReference type="PROSITE" id="PS51349"/>
    </source>
</evidence>
<evidence type="ECO:0000256" key="5">
    <source>
        <dbReference type="ARBA" id="ARBA00024042"/>
    </source>
</evidence>
<dbReference type="AlphaFoldDB" id="Q11FN9"/>
<reference evidence="9" key="1">
    <citation type="submission" date="2006-06" db="EMBL/GenBank/DDBJ databases">
        <title>Complete sequence of chromosome of Chelativorans sp. BNC1.</title>
        <authorList>
            <consortium name="US DOE Joint Genome Institute"/>
            <person name="Copeland A."/>
            <person name="Lucas S."/>
            <person name="Lapidus A."/>
            <person name="Barry K."/>
            <person name="Detter J.C."/>
            <person name="Glavina del Rio T."/>
            <person name="Hammon N."/>
            <person name="Israni S."/>
            <person name="Dalin E."/>
            <person name="Tice H."/>
            <person name="Pitluck S."/>
            <person name="Chertkov O."/>
            <person name="Brettin T."/>
            <person name="Bruce D."/>
            <person name="Han C."/>
            <person name="Tapia R."/>
            <person name="Gilna P."/>
            <person name="Schmutz J."/>
            <person name="Larimer F."/>
            <person name="Land M."/>
            <person name="Hauser L."/>
            <person name="Kyrpides N."/>
            <person name="Mikhailova N."/>
            <person name="Richardson P."/>
        </authorList>
    </citation>
    <scope>NUCLEOTIDE SEQUENCE</scope>
    <source>
        <strain evidence="9">BNC1</strain>
    </source>
</reference>
<dbReference type="PANTHER" id="PTHR10578:SF107">
    <property type="entry name" value="2-HYDROXYACID OXIDASE 1"/>
    <property type="match status" value="1"/>
</dbReference>
<evidence type="ECO:0000256" key="7">
    <source>
        <dbReference type="PIRSR" id="PIRSR000138-2"/>
    </source>
</evidence>
<evidence type="ECO:0000313" key="9">
    <source>
        <dbReference type="EMBL" id="ABG63786.1"/>
    </source>
</evidence>
<feature type="active site" description="Proton acceptor" evidence="6">
    <location>
        <position position="286"/>
    </location>
</feature>
<dbReference type="Gene3D" id="3.20.20.70">
    <property type="entry name" value="Aldolase class I"/>
    <property type="match status" value="1"/>
</dbReference>
<dbReference type="InterPro" id="IPR013785">
    <property type="entry name" value="Aldolase_TIM"/>
</dbReference>
<keyword evidence="2 7" id="KW-0285">Flavoprotein</keyword>
<evidence type="ECO:0000256" key="4">
    <source>
        <dbReference type="ARBA" id="ARBA00023002"/>
    </source>
</evidence>
<comment type="cofactor">
    <cofactor evidence="1">
        <name>FMN</name>
        <dbReference type="ChEBI" id="CHEBI:58210"/>
    </cofactor>
</comment>
<keyword evidence="3 7" id="KW-0288">FMN</keyword>
<sequence length="391" mass="42436">MFHLPIFTMKRGSLVNVQDYRKAARAVLPRMLFDFVDGSALDGQTASRNCAGFSDWWFRAHSFRSTAEPDISWSAFGQRHAAPVIIAPTGASGLLWPSGEAETAEAAARRGHVMQVSAGSLLSMEEIAAGGKGEGERWLQLFLYRDRGLTREFLHRAKAAGYTAICVTTDAPVHGRRERDMRNGFTIDQRLRLSTLLDAAIHCRWWFRMRGSGRLTLKNFAGRATGNMNDMAAYIASVLDPDVTWDDISWLRSEWEGPLIIKGILHPDDACEAIARGCDGVQISNHGGRQLDGTLSAIDALPAVSDAVEGRVPIFLDGGIERGTDILKAIALGATACVIGRAHLWGLAVAGGKGVEAVCDVLVAELRNAMVIGGWKALSDLDRSAVTRLPQ</sequence>
<dbReference type="GO" id="GO:0016614">
    <property type="term" value="F:oxidoreductase activity, acting on CH-OH group of donors"/>
    <property type="evidence" value="ECO:0007669"/>
    <property type="project" value="UniProtKB-ARBA"/>
</dbReference>
<evidence type="ECO:0000256" key="3">
    <source>
        <dbReference type="ARBA" id="ARBA00022643"/>
    </source>
</evidence>
<dbReference type="OrthoDB" id="9770452at2"/>
<dbReference type="CDD" id="cd02809">
    <property type="entry name" value="alpha_hydroxyacid_oxid_FMN"/>
    <property type="match status" value="1"/>
</dbReference>
<dbReference type="eggNOG" id="COG1304">
    <property type="taxonomic scope" value="Bacteria"/>
</dbReference>
<dbReference type="EMBL" id="CP000390">
    <property type="protein sequence ID" value="ABG63786.1"/>
    <property type="molecule type" value="Genomic_DNA"/>
</dbReference>
<comment type="similarity">
    <text evidence="5">Belongs to the FMN-dependent alpha-hydroxy acid dehydrogenase family.</text>
</comment>
<gene>
    <name evidence="9" type="ordered locus">Meso_2401</name>
</gene>
<feature type="binding site" evidence="7">
    <location>
        <position position="117"/>
    </location>
    <ligand>
        <name>FMN</name>
        <dbReference type="ChEBI" id="CHEBI:58210"/>
    </ligand>
</feature>